<dbReference type="Proteomes" id="UP001597049">
    <property type="component" value="Unassembled WGS sequence"/>
</dbReference>
<name>A0ABW3GNF2_9FLAO</name>
<accession>A0ABW3GNF2</accession>
<protein>
    <submittedName>
        <fullName evidence="1">Uncharacterized protein</fullName>
    </submittedName>
</protein>
<dbReference type="EMBL" id="JBHTIV010000003">
    <property type="protein sequence ID" value="MFD0931245.1"/>
    <property type="molecule type" value="Genomic_DNA"/>
</dbReference>
<dbReference type="RefSeq" id="WP_379656584.1">
    <property type="nucleotide sequence ID" value="NZ_JBHTIV010000003.1"/>
</dbReference>
<proteinExistence type="predicted"/>
<gene>
    <name evidence="1" type="ORF">ACFQ0R_01400</name>
</gene>
<keyword evidence="2" id="KW-1185">Reference proteome</keyword>
<evidence type="ECO:0000313" key="1">
    <source>
        <dbReference type="EMBL" id="MFD0931245.1"/>
    </source>
</evidence>
<sequence length="42" mass="4900">MSKILKLNNNTNFKQMSEEELGFIPKDAVKINYRLVSQTLEN</sequence>
<comment type="caution">
    <text evidence="1">The sequence shown here is derived from an EMBL/GenBank/DDBJ whole genome shotgun (WGS) entry which is preliminary data.</text>
</comment>
<organism evidence="1 2">
    <name type="scientific">Psychroflexus salinarum</name>
    <dbReference type="NCBI Taxonomy" id="546024"/>
    <lineage>
        <taxon>Bacteria</taxon>
        <taxon>Pseudomonadati</taxon>
        <taxon>Bacteroidota</taxon>
        <taxon>Flavobacteriia</taxon>
        <taxon>Flavobacteriales</taxon>
        <taxon>Flavobacteriaceae</taxon>
        <taxon>Psychroflexus</taxon>
    </lineage>
</organism>
<reference evidence="2" key="1">
    <citation type="journal article" date="2019" name="Int. J. Syst. Evol. Microbiol.">
        <title>The Global Catalogue of Microorganisms (GCM) 10K type strain sequencing project: providing services to taxonomists for standard genome sequencing and annotation.</title>
        <authorList>
            <consortium name="The Broad Institute Genomics Platform"/>
            <consortium name="The Broad Institute Genome Sequencing Center for Infectious Disease"/>
            <person name="Wu L."/>
            <person name="Ma J."/>
        </authorList>
    </citation>
    <scope>NUCLEOTIDE SEQUENCE [LARGE SCALE GENOMIC DNA]</scope>
    <source>
        <strain evidence="2">CCUG 56752</strain>
    </source>
</reference>
<evidence type="ECO:0000313" key="2">
    <source>
        <dbReference type="Proteomes" id="UP001597049"/>
    </source>
</evidence>